<dbReference type="InterPro" id="IPR011528">
    <property type="entry name" value="NERD"/>
</dbReference>
<protein>
    <recommendedName>
        <fullName evidence="2">NERD domain-containing protein</fullName>
    </recommendedName>
</protein>
<keyword evidence="1" id="KW-0812">Transmembrane</keyword>
<feature type="domain" description="NERD" evidence="2">
    <location>
        <begin position="30"/>
        <end position="144"/>
    </location>
</feature>
<sequence>MVFSETISYGLLGLLLLAAIVSVLFFSKIKRAYTDWYLSHTVKRLGYAIRQNIILPDGMDGTVCIDNLILMPDRILIVSIGHYQGAVFASDNIDVWTQVVGKRSYKFNNPLLKLEQEIAAVRAHVPKIKVTGILVFSADVNFPKGKPDNVISVAEAKQRFGNTGDEKINDEQMNAWNQIKNKILDKV</sequence>
<evidence type="ECO:0000259" key="2">
    <source>
        <dbReference type="PROSITE" id="PS50965"/>
    </source>
</evidence>
<keyword evidence="1" id="KW-0472">Membrane</keyword>
<evidence type="ECO:0000256" key="1">
    <source>
        <dbReference type="SAM" id="Phobius"/>
    </source>
</evidence>
<feature type="transmembrane region" description="Helical" evidence="1">
    <location>
        <begin position="6"/>
        <end position="26"/>
    </location>
</feature>
<organism evidence="3">
    <name type="scientific">hydrothermal vent metagenome</name>
    <dbReference type="NCBI Taxonomy" id="652676"/>
    <lineage>
        <taxon>unclassified sequences</taxon>
        <taxon>metagenomes</taxon>
        <taxon>ecological metagenomes</taxon>
    </lineage>
</organism>
<dbReference type="AlphaFoldDB" id="A0A3B1B3U5"/>
<evidence type="ECO:0000313" key="3">
    <source>
        <dbReference type="EMBL" id="VAX12956.1"/>
    </source>
</evidence>
<keyword evidence="1" id="KW-1133">Transmembrane helix</keyword>
<dbReference type="Pfam" id="PF08378">
    <property type="entry name" value="NERD"/>
    <property type="match status" value="1"/>
</dbReference>
<reference evidence="3" key="1">
    <citation type="submission" date="2018-06" db="EMBL/GenBank/DDBJ databases">
        <authorList>
            <person name="Zhirakovskaya E."/>
        </authorList>
    </citation>
    <scope>NUCLEOTIDE SEQUENCE</scope>
</reference>
<dbReference type="PROSITE" id="PS50965">
    <property type="entry name" value="NERD"/>
    <property type="match status" value="1"/>
</dbReference>
<proteinExistence type="predicted"/>
<gene>
    <name evidence="3" type="ORF">MNBD_GAMMA24-2045</name>
</gene>
<dbReference type="EMBL" id="UOFZ01000076">
    <property type="protein sequence ID" value="VAX12956.1"/>
    <property type="molecule type" value="Genomic_DNA"/>
</dbReference>
<accession>A0A3B1B3U5</accession>
<name>A0A3B1B3U5_9ZZZZ</name>